<sequence>MNKIIGELPDNHISNETLWIYKDNIEIFKKYNQQVIHHKPEIKEIKETKKTSVKSKIESPIDLIMRLTATDRNMKQDIRNKLIDFISIPEFTKVFGMKKTGEIMTALSKDSWNQSISLFISFLLDKNIIYKDKSYIYNKEKENQTITI</sequence>
<reference evidence="1" key="1">
    <citation type="journal article" date="2020" name="Nature">
        <title>Giant virus diversity and host interactions through global metagenomics.</title>
        <authorList>
            <person name="Schulz F."/>
            <person name="Roux S."/>
            <person name="Paez-Espino D."/>
            <person name="Jungbluth S."/>
            <person name="Walsh D.A."/>
            <person name="Denef V.J."/>
            <person name="McMahon K.D."/>
            <person name="Konstantinidis K.T."/>
            <person name="Eloe-Fadrosh E.A."/>
            <person name="Kyrpides N.C."/>
            <person name="Woyke T."/>
        </authorList>
    </citation>
    <scope>NUCLEOTIDE SEQUENCE</scope>
    <source>
        <strain evidence="1">GVMAG-M-3300023174-30</strain>
    </source>
</reference>
<name>A0A6C0DL95_9ZZZZ</name>
<evidence type="ECO:0000313" key="1">
    <source>
        <dbReference type="EMBL" id="QHT17706.1"/>
    </source>
</evidence>
<protein>
    <submittedName>
        <fullName evidence="1">Uncharacterized protein</fullName>
    </submittedName>
</protein>
<dbReference type="AlphaFoldDB" id="A0A6C0DL95"/>
<dbReference type="EMBL" id="MN739643">
    <property type="protein sequence ID" value="QHT17706.1"/>
    <property type="molecule type" value="Genomic_DNA"/>
</dbReference>
<organism evidence="1">
    <name type="scientific">viral metagenome</name>
    <dbReference type="NCBI Taxonomy" id="1070528"/>
    <lineage>
        <taxon>unclassified sequences</taxon>
        <taxon>metagenomes</taxon>
        <taxon>organismal metagenomes</taxon>
    </lineage>
</organism>
<accession>A0A6C0DL95</accession>
<proteinExistence type="predicted"/>